<keyword evidence="3" id="KW-1185">Reference proteome</keyword>
<evidence type="ECO:0000313" key="2">
    <source>
        <dbReference type="EMBL" id="GFZ79288.1"/>
    </source>
</evidence>
<dbReference type="EMBL" id="BMIC01000001">
    <property type="protein sequence ID" value="GFZ79288.1"/>
    <property type="molecule type" value="Genomic_DNA"/>
</dbReference>
<evidence type="ECO:0000313" key="3">
    <source>
        <dbReference type="Proteomes" id="UP000598120"/>
    </source>
</evidence>
<comment type="caution">
    <text evidence="2">The sequence shown here is derived from an EMBL/GenBank/DDBJ whole genome shotgun (WGS) entry which is preliminary data.</text>
</comment>
<feature type="transmembrane region" description="Helical" evidence="1">
    <location>
        <begin position="67"/>
        <end position="87"/>
    </location>
</feature>
<organism evidence="2 3">
    <name type="scientific">Aquaticitalea lipolytica</name>
    <dbReference type="NCBI Taxonomy" id="1247562"/>
    <lineage>
        <taxon>Bacteria</taxon>
        <taxon>Pseudomonadati</taxon>
        <taxon>Bacteroidota</taxon>
        <taxon>Flavobacteriia</taxon>
        <taxon>Flavobacteriales</taxon>
        <taxon>Flavobacteriaceae</taxon>
        <taxon>Aquaticitalea</taxon>
    </lineage>
</organism>
<feature type="transmembrane region" description="Helical" evidence="1">
    <location>
        <begin position="7"/>
        <end position="27"/>
    </location>
</feature>
<keyword evidence="1" id="KW-0812">Transmembrane</keyword>
<proteinExistence type="predicted"/>
<evidence type="ECO:0000256" key="1">
    <source>
        <dbReference type="SAM" id="Phobius"/>
    </source>
</evidence>
<sequence>MRKDEKIILFSILYLTYFSLLYTFIFYNIRGLLLFFMMLTVLNLPSLVCILFILTFEKNKKKTVPKWLYIFISVLTFTITLILYKDITEDPRNIFPIFEESIYIIILLCIISNLLAYISLRLKKRCKF</sequence>
<dbReference type="Proteomes" id="UP000598120">
    <property type="component" value="Unassembled WGS sequence"/>
</dbReference>
<feature type="transmembrane region" description="Helical" evidence="1">
    <location>
        <begin position="33"/>
        <end position="55"/>
    </location>
</feature>
<protein>
    <submittedName>
        <fullName evidence="2">Uncharacterized protein</fullName>
    </submittedName>
</protein>
<keyword evidence="1" id="KW-1133">Transmembrane helix</keyword>
<keyword evidence="1" id="KW-0472">Membrane</keyword>
<reference evidence="2 3" key="1">
    <citation type="journal article" date="2014" name="Int. J. Syst. Evol. Microbiol.">
        <title>Complete genome sequence of Corynebacterium casei LMG S-19264T (=DSM 44701T), isolated from a smear-ripened cheese.</title>
        <authorList>
            <consortium name="US DOE Joint Genome Institute (JGI-PGF)"/>
            <person name="Walter F."/>
            <person name="Albersmeier A."/>
            <person name="Kalinowski J."/>
            <person name="Ruckert C."/>
        </authorList>
    </citation>
    <scope>NUCLEOTIDE SEQUENCE [LARGE SCALE GENOMIC DNA]</scope>
    <source>
        <strain evidence="2 3">CGMCC 1.15295</strain>
    </source>
</reference>
<gene>
    <name evidence="2" type="ORF">GCM10011531_06250</name>
</gene>
<feature type="transmembrane region" description="Helical" evidence="1">
    <location>
        <begin position="102"/>
        <end position="120"/>
    </location>
</feature>
<accession>A0A8J2TPA1</accession>
<name>A0A8J2TPA1_9FLAO</name>
<dbReference type="AlphaFoldDB" id="A0A8J2TPA1"/>